<dbReference type="Proteomes" id="UP000320762">
    <property type="component" value="Unassembled WGS sequence"/>
</dbReference>
<proteinExistence type="inferred from homology"/>
<dbReference type="InterPro" id="IPR001680">
    <property type="entry name" value="WD40_rpt"/>
</dbReference>
<dbReference type="Pfam" id="PF24796">
    <property type="entry name" value="WDR55"/>
    <property type="match status" value="1"/>
</dbReference>
<dbReference type="EMBL" id="VDMD01000003">
    <property type="protein sequence ID" value="TRM66823.1"/>
    <property type="molecule type" value="Genomic_DNA"/>
</dbReference>
<dbReference type="AlphaFoldDB" id="A0A550CPU2"/>
<comment type="caution">
    <text evidence="8">The sequence shown here is derived from an EMBL/GenBank/DDBJ whole genome shotgun (WGS) entry which is preliminary data.</text>
</comment>
<feature type="compositionally biased region" description="Acidic residues" evidence="7">
    <location>
        <begin position="357"/>
        <end position="386"/>
    </location>
</feature>
<evidence type="ECO:0000256" key="1">
    <source>
        <dbReference type="ARBA" id="ARBA00007625"/>
    </source>
</evidence>
<feature type="compositionally biased region" description="Basic and acidic residues" evidence="7">
    <location>
        <begin position="414"/>
        <end position="434"/>
    </location>
</feature>
<feature type="compositionally biased region" description="Polar residues" evidence="7">
    <location>
        <begin position="307"/>
        <end position="317"/>
    </location>
</feature>
<evidence type="ECO:0000313" key="9">
    <source>
        <dbReference type="Proteomes" id="UP000320762"/>
    </source>
</evidence>
<dbReference type="InterPro" id="IPR015943">
    <property type="entry name" value="WD40/YVTN_repeat-like_dom_sf"/>
</dbReference>
<dbReference type="STRING" id="97359.A0A550CPU2"/>
<protein>
    <recommendedName>
        <fullName evidence="4">WD repeat-containing protein JIP5</fullName>
    </recommendedName>
    <alternativeName>
        <fullName evidence="5">WD repeat-containing protein jip5</fullName>
    </alternativeName>
</protein>
<keyword evidence="9" id="KW-1185">Reference proteome</keyword>
<comment type="similarity">
    <text evidence="1">Belongs to the WD repeat WDR55 family.</text>
</comment>
<dbReference type="InterPro" id="IPR036322">
    <property type="entry name" value="WD40_repeat_dom_sf"/>
</dbReference>
<feature type="repeat" description="WD" evidence="6">
    <location>
        <begin position="101"/>
        <end position="141"/>
    </location>
</feature>
<dbReference type="InterPro" id="IPR050505">
    <property type="entry name" value="WDR55/POC1"/>
</dbReference>
<evidence type="ECO:0000256" key="4">
    <source>
        <dbReference type="ARBA" id="ARBA00039238"/>
    </source>
</evidence>
<gene>
    <name evidence="8" type="ORF">BD626DRAFT_165009</name>
</gene>
<evidence type="ECO:0000256" key="3">
    <source>
        <dbReference type="ARBA" id="ARBA00022737"/>
    </source>
</evidence>
<keyword evidence="3" id="KW-0677">Repeat</keyword>
<keyword evidence="2 6" id="KW-0853">WD repeat</keyword>
<dbReference type="SMART" id="SM00320">
    <property type="entry name" value="WD40"/>
    <property type="match status" value="4"/>
</dbReference>
<feature type="compositionally biased region" description="Acidic residues" evidence="7">
    <location>
        <begin position="393"/>
        <end position="410"/>
    </location>
</feature>
<organism evidence="8 9">
    <name type="scientific">Schizophyllum amplum</name>
    <dbReference type="NCBI Taxonomy" id="97359"/>
    <lineage>
        <taxon>Eukaryota</taxon>
        <taxon>Fungi</taxon>
        <taxon>Dikarya</taxon>
        <taxon>Basidiomycota</taxon>
        <taxon>Agaricomycotina</taxon>
        <taxon>Agaricomycetes</taxon>
        <taxon>Agaricomycetidae</taxon>
        <taxon>Agaricales</taxon>
        <taxon>Schizophyllaceae</taxon>
        <taxon>Schizophyllum</taxon>
    </lineage>
</organism>
<dbReference type="Gene3D" id="2.130.10.10">
    <property type="entry name" value="YVTN repeat-like/Quinoprotein amine dehydrogenase"/>
    <property type="match status" value="1"/>
</dbReference>
<feature type="region of interest" description="Disordered" evidence="7">
    <location>
        <begin position="357"/>
        <end position="469"/>
    </location>
</feature>
<feature type="region of interest" description="Disordered" evidence="7">
    <location>
        <begin position="294"/>
        <end position="336"/>
    </location>
</feature>
<dbReference type="OrthoDB" id="2288928at2759"/>
<evidence type="ECO:0000256" key="7">
    <source>
        <dbReference type="SAM" id="MobiDB-lite"/>
    </source>
</evidence>
<sequence>MPFITVGSQIFDLVFHPKHPTVYTALLSGHVKAYTYDAQGNIASSSASSESPAPAFSIRTSKRSCRGLAITKDGAKLYAAGKGKGLHTIDTLTGKVSDTRAGAHESAINRVKCLTSWLLSTGDDDGVIKLWDPRQRDATRTYTQHFDYITDFLWLEDKKHLIATSGDGSLSVMDVRAKTTKPIAHSEDQEDELLSIVMIGGGTKAVVGTQLGVLSIFNRISGWGDCVDRVPGHPQSIDALCNLPDLSSLNVDTSRTVLTGSSDGFVRAVQVLPTKLLGVVADHGEWPVERVAVGEGPVEGDDAGAETFSTNVGNNASGGKAKDEEEDEQPASGRYWVGSVGHDEVLRLTNLEAFFREEEEAEEEEAEEEEAEHDGDEKEEEEEEEWSGVAKDADEDASDADEGGGEEDEAAIAKGKDANGKEETTVKAKKSEVKDDSDDSDDSGSDSDAPQEKKRKRKQGKDVLVVKKKKGRNEVEIEGKFFDEL</sequence>
<reference evidence="8 9" key="1">
    <citation type="journal article" date="2019" name="New Phytol.">
        <title>Comparative genomics reveals unique wood-decay strategies and fruiting body development in the Schizophyllaceae.</title>
        <authorList>
            <person name="Almasi E."/>
            <person name="Sahu N."/>
            <person name="Krizsan K."/>
            <person name="Balint B."/>
            <person name="Kovacs G.M."/>
            <person name="Kiss B."/>
            <person name="Cseklye J."/>
            <person name="Drula E."/>
            <person name="Henrissat B."/>
            <person name="Nagy I."/>
            <person name="Chovatia M."/>
            <person name="Adam C."/>
            <person name="LaButti K."/>
            <person name="Lipzen A."/>
            <person name="Riley R."/>
            <person name="Grigoriev I.V."/>
            <person name="Nagy L.G."/>
        </authorList>
    </citation>
    <scope>NUCLEOTIDE SEQUENCE [LARGE SCALE GENOMIC DNA]</scope>
    <source>
        <strain evidence="8 9">NL-1724</strain>
    </source>
</reference>
<evidence type="ECO:0000256" key="5">
    <source>
        <dbReference type="ARBA" id="ARBA00039514"/>
    </source>
</evidence>
<dbReference type="SUPFAM" id="SSF50978">
    <property type="entry name" value="WD40 repeat-like"/>
    <property type="match status" value="1"/>
</dbReference>
<evidence type="ECO:0000256" key="6">
    <source>
        <dbReference type="PROSITE-ProRule" id="PRU00221"/>
    </source>
</evidence>
<accession>A0A550CPU2</accession>
<feature type="compositionally biased region" description="Acidic residues" evidence="7">
    <location>
        <begin position="435"/>
        <end position="445"/>
    </location>
</feature>
<dbReference type="PROSITE" id="PS50082">
    <property type="entry name" value="WD_REPEATS_2"/>
    <property type="match status" value="1"/>
</dbReference>
<evidence type="ECO:0000256" key="2">
    <source>
        <dbReference type="ARBA" id="ARBA00022574"/>
    </source>
</evidence>
<evidence type="ECO:0000313" key="8">
    <source>
        <dbReference type="EMBL" id="TRM66823.1"/>
    </source>
</evidence>
<dbReference type="PANTHER" id="PTHR44019">
    <property type="entry name" value="WD REPEAT-CONTAINING PROTEIN 55"/>
    <property type="match status" value="1"/>
</dbReference>
<dbReference type="PANTHER" id="PTHR44019:SF20">
    <property type="entry name" value="WD REPEAT-CONTAINING PROTEIN 55"/>
    <property type="match status" value="1"/>
</dbReference>
<name>A0A550CPU2_9AGAR</name>